<keyword evidence="10" id="KW-0408">Iron</keyword>
<dbReference type="Pfam" id="PF01292">
    <property type="entry name" value="Ni_hydr_CYTB"/>
    <property type="match status" value="1"/>
</dbReference>
<keyword evidence="16" id="KW-1185">Reference proteome</keyword>
<keyword evidence="7" id="KW-0479">Metal-binding</keyword>
<evidence type="ECO:0000313" key="16">
    <source>
        <dbReference type="Proteomes" id="UP000017640"/>
    </source>
</evidence>
<name>U5T374_9GAMM</name>
<keyword evidence="11 13" id="KW-0472">Membrane</keyword>
<evidence type="ECO:0000256" key="8">
    <source>
        <dbReference type="ARBA" id="ARBA00022982"/>
    </source>
</evidence>
<gene>
    <name evidence="15" type="ORF">SPICUR_05115</name>
</gene>
<organism evidence="15 16">
    <name type="scientific">Spiribacter curvatus</name>
    <dbReference type="NCBI Taxonomy" id="1335757"/>
    <lineage>
        <taxon>Bacteria</taxon>
        <taxon>Pseudomonadati</taxon>
        <taxon>Pseudomonadota</taxon>
        <taxon>Gammaproteobacteria</taxon>
        <taxon>Chromatiales</taxon>
        <taxon>Ectothiorhodospiraceae</taxon>
        <taxon>Spiribacter</taxon>
    </lineage>
</organism>
<evidence type="ECO:0000256" key="11">
    <source>
        <dbReference type="ARBA" id="ARBA00023136"/>
    </source>
</evidence>
<keyword evidence="9 13" id="KW-1133">Transmembrane helix</keyword>
<dbReference type="PANTHER" id="PTHR30529">
    <property type="entry name" value="CYTOCHROME B561"/>
    <property type="match status" value="1"/>
</dbReference>
<comment type="subcellular location">
    <subcellularLocation>
        <location evidence="2">Cell membrane</location>
        <topology evidence="2">Multi-pass membrane protein</topology>
    </subcellularLocation>
</comment>
<reference evidence="15 16" key="1">
    <citation type="journal article" date="2013" name="BMC Genomics">
        <title>Genomes of "Spiribacter", a streamlined, successful halophilic bacterium.</title>
        <authorList>
            <person name="Lopez-Perez M."/>
            <person name="Ghai R."/>
            <person name="Leon M.J."/>
            <person name="Rodriguez-Olmos A."/>
            <person name="Copa-Patino J.L."/>
            <person name="Soliveri J."/>
            <person name="Sanchez-Porro C."/>
            <person name="Ventosa A."/>
            <person name="Rodriguez-Valera F."/>
        </authorList>
    </citation>
    <scope>NUCLEOTIDE SEQUENCE [LARGE SCALE GENOMIC DNA]</scope>
    <source>
        <strain evidence="15 16">UAH-SP71</strain>
    </source>
</reference>
<dbReference type="EMBL" id="CP005990">
    <property type="protein sequence ID" value="AGY91999.1"/>
    <property type="molecule type" value="Genomic_DNA"/>
</dbReference>
<evidence type="ECO:0000256" key="3">
    <source>
        <dbReference type="ARBA" id="ARBA00022448"/>
    </source>
</evidence>
<dbReference type="eggNOG" id="COG3038">
    <property type="taxonomic scope" value="Bacteria"/>
</dbReference>
<evidence type="ECO:0000256" key="10">
    <source>
        <dbReference type="ARBA" id="ARBA00023004"/>
    </source>
</evidence>
<accession>U5T374</accession>
<evidence type="ECO:0000256" key="5">
    <source>
        <dbReference type="ARBA" id="ARBA00022617"/>
    </source>
</evidence>
<evidence type="ECO:0000313" key="15">
    <source>
        <dbReference type="EMBL" id="AGY91999.1"/>
    </source>
</evidence>
<evidence type="ECO:0000259" key="14">
    <source>
        <dbReference type="Pfam" id="PF01292"/>
    </source>
</evidence>
<evidence type="ECO:0000256" key="6">
    <source>
        <dbReference type="ARBA" id="ARBA00022692"/>
    </source>
</evidence>
<keyword evidence="6 13" id="KW-0812">Transmembrane</keyword>
<dbReference type="KEGG" id="spiu:SPICUR_05115"/>
<dbReference type="GO" id="GO:0009055">
    <property type="term" value="F:electron transfer activity"/>
    <property type="evidence" value="ECO:0007669"/>
    <property type="project" value="InterPro"/>
</dbReference>
<dbReference type="AlphaFoldDB" id="U5T374"/>
<evidence type="ECO:0000256" key="1">
    <source>
        <dbReference type="ARBA" id="ARBA00001970"/>
    </source>
</evidence>
<feature type="transmembrane region" description="Helical" evidence="13">
    <location>
        <begin position="77"/>
        <end position="100"/>
    </location>
</feature>
<comment type="similarity">
    <text evidence="12">Belongs to the cytochrome b561 family.</text>
</comment>
<dbReference type="GO" id="GO:0022904">
    <property type="term" value="P:respiratory electron transport chain"/>
    <property type="evidence" value="ECO:0007669"/>
    <property type="project" value="InterPro"/>
</dbReference>
<keyword evidence="3" id="KW-0813">Transport</keyword>
<proteinExistence type="inferred from homology"/>
<keyword evidence="8" id="KW-0249">Electron transport</keyword>
<dbReference type="Proteomes" id="UP000017640">
    <property type="component" value="Chromosome"/>
</dbReference>
<dbReference type="GO" id="GO:0020037">
    <property type="term" value="F:heme binding"/>
    <property type="evidence" value="ECO:0007669"/>
    <property type="project" value="TreeGrafter"/>
</dbReference>
<comment type="cofactor">
    <cofactor evidence="1">
        <name>heme b</name>
        <dbReference type="ChEBI" id="CHEBI:60344"/>
    </cofactor>
</comment>
<feature type="transmembrane region" description="Helical" evidence="13">
    <location>
        <begin position="120"/>
        <end position="148"/>
    </location>
</feature>
<sequence length="167" mass="18120">MLAVGSTLGTLGFEGAVDVFGPGVTNTLYVLHKTGGVLLLGLMAVRIVARLKYGRPHYAIPIEHRAQRVLSEAVHGLLYIGLIAMPVLGWAATATGGYPINFFQWVLPPLMGENESLSAVLFQLHGLLGWALIGLLILHISGGLYHWLIRKDGVMTRMSLLRSPRRG</sequence>
<evidence type="ECO:0000256" key="9">
    <source>
        <dbReference type="ARBA" id="ARBA00022989"/>
    </source>
</evidence>
<dbReference type="STRING" id="1335757.SPICUR_05115"/>
<dbReference type="PANTHER" id="PTHR30529:SF1">
    <property type="entry name" value="CYTOCHROME B561 HOMOLOG 2"/>
    <property type="match status" value="1"/>
</dbReference>
<evidence type="ECO:0000256" key="2">
    <source>
        <dbReference type="ARBA" id="ARBA00004651"/>
    </source>
</evidence>
<dbReference type="InterPro" id="IPR016174">
    <property type="entry name" value="Di-haem_cyt_TM"/>
</dbReference>
<keyword evidence="5" id="KW-0349">Heme</keyword>
<evidence type="ECO:0000256" key="13">
    <source>
        <dbReference type="SAM" id="Phobius"/>
    </source>
</evidence>
<protein>
    <recommendedName>
        <fullName evidence="14">Cytochrome b561 bacterial/Ni-hydrogenase domain-containing protein</fullName>
    </recommendedName>
</protein>
<evidence type="ECO:0000256" key="4">
    <source>
        <dbReference type="ARBA" id="ARBA00022475"/>
    </source>
</evidence>
<feature type="transmembrane region" description="Helical" evidence="13">
    <location>
        <begin position="30"/>
        <end position="49"/>
    </location>
</feature>
<keyword evidence="4" id="KW-1003">Cell membrane</keyword>
<dbReference type="GO" id="GO:0046872">
    <property type="term" value="F:metal ion binding"/>
    <property type="evidence" value="ECO:0007669"/>
    <property type="project" value="UniProtKB-KW"/>
</dbReference>
<evidence type="ECO:0000256" key="12">
    <source>
        <dbReference type="ARBA" id="ARBA00037975"/>
    </source>
</evidence>
<evidence type="ECO:0000256" key="7">
    <source>
        <dbReference type="ARBA" id="ARBA00022723"/>
    </source>
</evidence>
<feature type="domain" description="Cytochrome b561 bacterial/Ni-hydrogenase" evidence="14">
    <location>
        <begin position="22"/>
        <end position="158"/>
    </location>
</feature>
<dbReference type="InterPro" id="IPR011577">
    <property type="entry name" value="Cyt_b561_bac/Ni-Hgenase"/>
</dbReference>
<dbReference type="SUPFAM" id="SSF81342">
    <property type="entry name" value="Transmembrane di-heme cytochromes"/>
    <property type="match status" value="1"/>
</dbReference>
<dbReference type="InterPro" id="IPR052168">
    <property type="entry name" value="Cytochrome_b561_oxidase"/>
</dbReference>
<dbReference type="GO" id="GO:0005886">
    <property type="term" value="C:plasma membrane"/>
    <property type="evidence" value="ECO:0007669"/>
    <property type="project" value="UniProtKB-SubCell"/>
</dbReference>
<dbReference type="HOGENOM" id="CLU_095321_4_2_6"/>